<gene>
    <name evidence="2" type="ORF">IPOD504_LOCUS8785</name>
</gene>
<dbReference type="Proteomes" id="UP000837857">
    <property type="component" value="Chromosome 21"/>
</dbReference>
<feature type="compositionally biased region" description="Basic residues" evidence="1">
    <location>
        <begin position="1"/>
        <end position="11"/>
    </location>
</feature>
<protein>
    <submittedName>
        <fullName evidence="2">Uncharacterized protein</fullName>
    </submittedName>
</protein>
<evidence type="ECO:0000256" key="1">
    <source>
        <dbReference type="SAM" id="MobiDB-lite"/>
    </source>
</evidence>
<dbReference type="EMBL" id="OW152833">
    <property type="protein sequence ID" value="CAH2054789.1"/>
    <property type="molecule type" value="Genomic_DNA"/>
</dbReference>
<feature type="region of interest" description="Disordered" evidence="1">
    <location>
        <begin position="1"/>
        <end position="48"/>
    </location>
</feature>
<name>A0ABN8IEY5_9NEOP</name>
<accession>A0ABN8IEY5</accession>
<sequence length="74" mass="8197">MRTARGRHKVAHFVPHRDPERNDKTPSQSGPKIYNAHPQGSMPRTHRFGGSESCFVAVCRGDLSPAVDSNKLKS</sequence>
<keyword evidence="3" id="KW-1185">Reference proteome</keyword>
<reference evidence="2" key="1">
    <citation type="submission" date="2022-03" db="EMBL/GenBank/DDBJ databases">
        <authorList>
            <person name="Martin H S."/>
        </authorList>
    </citation>
    <scope>NUCLEOTIDE SEQUENCE</scope>
</reference>
<feature type="compositionally biased region" description="Basic and acidic residues" evidence="1">
    <location>
        <begin position="15"/>
        <end position="24"/>
    </location>
</feature>
<evidence type="ECO:0000313" key="2">
    <source>
        <dbReference type="EMBL" id="CAH2054789.1"/>
    </source>
</evidence>
<organism evidence="2 3">
    <name type="scientific">Iphiclides podalirius</name>
    <name type="common">scarce swallowtail</name>
    <dbReference type="NCBI Taxonomy" id="110791"/>
    <lineage>
        <taxon>Eukaryota</taxon>
        <taxon>Metazoa</taxon>
        <taxon>Ecdysozoa</taxon>
        <taxon>Arthropoda</taxon>
        <taxon>Hexapoda</taxon>
        <taxon>Insecta</taxon>
        <taxon>Pterygota</taxon>
        <taxon>Neoptera</taxon>
        <taxon>Endopterygota</taxon>
        <taxon>Lepidoptera</taxon>
        <taxon>Glossata</taxon>
        <taxon>Ditrysia</taxon>
        <taxon>Papilionoidea</taxon>
        <taxon>Papilionidae</taxon>
        <taxon>Papilioninae</taxon>
        <taxon>Iphiclides</taxon>
    </lineage>
</organism>
<evidence type="ECO:0000313" key="3">
    <source>
        <dbReference type="Proteomes" id="UP000837857"/>
    </source>
</evidence>
<proteinExistence type="predicted"/>
<feature type="non-terminal residue" evidence="2">
    <location>
        <position position="74"/>
    </location>
</feature>